<organism evidence="3">
    <name type="scientific">Nocardia globerula</name>
    <dbReference type="NCBI Taxonomy" id="1818"/>
    <lineage>
        <taxon>Bacteria</taxon>
        <taxon>Bacillati</taxon>
        <taxon>Actinomycetota</taxon>
        <taxon>Actinomycetes</taxon>
        <taxon>Mycobacteriales</taxon>
        <taxon>Nocardiaceae</taxon>
        <taxon>Nocardia</taxon>
    </lineage>
</organism>
<feature type="compositionally biased region" description="Low complexity" evidence="1">
    <location>
        <begin position="28"/>
        <end position="93"/>
    </location>
</feature>
<evidence type="ECO:0000256" key="2">
    <source>
        <dbReference type="SAM" id="Phobius"/>
    </source>
</evidence>
<dbReference type="EMBL" id="VNIQ01000004">
    <property type="protein sequence ID" value="TYQ03715.1"/>
    <property type="molecule type" value="Genomic_DNA"/>
</dbReference>
<gene>
    <name evidence="3" type="ORF">FNL38_10480</name>
</gene>
<keyword evidence="2" id="KW-1133">Transmembrane helix</keyword>
<evidence type="ECO:0000313" key="3">
    <source>
        <dbReference type="EMBL" id="TYQ03715.1"/>
    </source>
</evidence>
<name>A0A652YNN0_NOCGL</name>
<sequence length="414" mass="41748">MSTPNQPGSDQKSTSTSGSTPPKPEQPAAPAGAGGSQSPVEASKPPAAGKPSGSAADSKAVADKSAQPAAGKSAPAAPAAPKAPDAPAPANQARGNQAPPWQRGQQQSGPQPVTQQPGVQQREPQTNITRPAAPRPEVRKGPAPAAGKPPVGPPNQRPTGPGSPSQPPARPVVTGTAAPKVANNAAMNNAAMNNAAMNNAAMNNAVDNKTVADKTVANKTVANKTVAPPKGPNAPAGNAPAGPRAKAAAIDGPTRHISRKDLPKDMPDLSEAKHPLPQAAVGDKNHVAAVAAASGGGPLRATVQIRRIDPWSTLKITSVISVSLFFVWMVAVGLLYVVLDGMGVWDRLNNAFTDIVSDGGSDGLVTAGQVFGYSAVIGLANMVLFTALVTIGSFIYNLCSDLVGGVEVTLADRD</sequence>
<feature type="transmembrane region" description="Helical" evidence="2">
    <location>
        <begin position="370"/>
        <end position="396"/>
    </location>
</feature>
<proteinExistence type="predicted"/>
<feature type="transmembrane region" description="Helical" evidence="2">
    <location>
        <begin position="316"/>
        <end position="339"/>
    </location>
</feature>
<reference evidence="3" key="1">
    <citation type="submission" date="2019-07" db="EMBL/GenBank/DDBJ databases">
        <title>Genomic Encyclopedia of Type Strains, Phase IV (KMG-IV): sequencing the most valuable type-strain genomes for metagenomic binning, comparative biology and taxonomic classification.</title>
        <authorList>
            <person name="Goeker M."/>
        </authorList>
    </citation>
    <scope>NUCLEOTIDE SEQUENCE</scope>
    <source>
        <strain evidence="3">DSM 44596</strain>
    </source>
</reference>
<comment type="caution">
    <text evidence="3">The sequence shown here is derived from an EMBL/GenBank/DDBJ whole genome shotgun (WGS) entry which is preliminary data.</text>
</comment>
<feature type="compositionally biased region" description="Polar residues" evidence="1">
    <location>
        <begin position="1"/>
        <end position="11"/>
    </location>
</feature>
<feature type="region of interest" description="Disordered" evidence="1">
    <location>
        <begin position="222"/>
        <end position="246"/>
    </location>
</feature>
<protein>
    <submittedName>
        <fullName evidence="3">Transmembrane protein DUF3566</fullName>
    </submittedName>
</protein>
<keyword evidence="2 3" id="KW-0812">Transmembrane</keyword>
<accession>A0A652YNN0</accession>
<feature type="region of interest" description="Disordered" evidence="1">
    <location>
        <begin position="1"/>
        <end position="181"/>
    </location>
</feature>
<dbReference type="InterPro" id="IPR021949">
    <property type="entry name" value="DUF3566_TM"/>
</dbReference>
<keyword evidence="2" id="KW-0472">Membrane</keyword>
<dbReference type="AlphaFoldDB" id="A0A652YNN0"/>
<dbReference type="Pfam" id="PF12089">
    <property type="entry name" value="DUF3566"/>
    <property type="match status" value="1"/>
</dbReference>
<feature type="compositionally biased region" description="Low complexity" evidence="1">
    <location>
        <begin position="104"/>
        <end position="121"/>
    </location>
</feature>
<feature type="compositionally biased region" description="Low complexity" evidence="1">
    <location>
        <begin position="233"/>
        <end position="246"/>
    </location>
</feature>
<evidence type="ECO:0000256" key="1">
    <source>
        <dbReference type="SAM" id="MobiDB-lite"/>
    </source>
</evidence>